<organism evidence="2 3">
    <name type="scientific">Candidatus Methylopumilus turicensis</name>
    <dbReference type="NCBI Taxonomy" id="1581680"/>
    <lineage>
        <taxon>Bacteria</taxon>
        <taxon>Pseudomonadati</taxon>
        <taxon>Pseudomonadota</taxon>
        <taxon>Betaproteobacteria</taxon>
        <taxon>Nitrosomonadales</taxon>
        <taxon>Methylophilaceae</taxon>
        <taxon>Candidatus Methylopumilus</taxon>
    </lineage>
</organism>
<dbReference type="InterPro" id="IPR036278">
    <property type="entry name" value="Sialidase_sf"/>
</dbReference>
<dbReference type="KEGG" id="mbac:BN1209_1477"/>
<dbReference type="RefSeq" id="WP_045752053.1">
    <property type="nucleotide sequence ID" value="NZ_LN794158.1"/>
</dbReference>
<proteinExistence type="predicted"/>
<gene>
    <name evidence="2" type="ORF">BN1209_1477</name>
</gene>
<reference evidence="3" key="1">
    <citation type="submission" date="2014-12" db="EMBL/GenBank/DDBJ databases">
        <authorList>
            <person name="Salcher M.M."/>
        </authorList>
    </citation>
    <scope>NUCLEOTIDE SEQUENCE [LARGE SCALE GENOMIC DNA]</scope>
    <source>
        <strain evidence="3">MMS-10A-171</strain>
    </source>
</reference>
<keyword evidence="3" id="KW-1185">Reference proteome</keyword>
<keyword evidence="1" id="KW-0732">Signal</keyword>
<dbReference type="EMBL" id="LN794158">
    <property type="protein sequence ID" value="CEN56514.1"/>
    <property type="molecule type" value="Genomic_DNA"/>
</dbReference>
<dbReference type="Gene3D" id="2.120.10.10">
    <property type="match status" value="1"/>
</dbReference>
<sequence length="393" mass="42884">MKTIKLLLSLALVMALAFNAEAHEGHDHGPPLAVSVALDGQDNLWRVSVKDGFVLVDKATASSPLVFSAPKKLNQQAHKVGTDGDARPKMAIAKNGNIYVTWTQALPTPYSGYIWFSRSTDGGKTFSQPSIVHQDRAEITHRFDGLAVSPSGRIYVAWVDKRDLIAAKKAKQAYEGAAIYYAFSDDAGASFSPERKVADSSCECCRIAIMANEQGDAVMMWRHLFDGGVRDHAMAKVSVNATNPTIHRASFGNWKIDACPHHGPAIARGGDWGYHMAWFDGGDKAGLFYARMDGEAWVSSPAKRFGDANSQAGHPALISDGEQVWLAWKEMTETASLIKLAKSNDGGRSWDAPIVIKQTKGKSDYPQLLLKEAKAYLAWNTESDGFVWLKVAL</sequence>
<accession>A0A0B7J1I3</accession>
<protein>
    <submittedName>
        <fullName evidence="2">Putative signal peptide protein</fullName>
    </submittedName>
</protein>
<dbReference type="CDD" id="cd15482">
    <property type="entry name" value="Sialidase_non-viral"/>
    <property type="match status" value="1"/>
</dbReference>
<evidence type="ECO:0000256" key="1">
    <source>
        <dbReference type="SAM" id="SignalP"/>
    </source>
</evidence>
<name>A0A0B7J1I3_9PROT</name>
<dbReference type="HOGENOM" id="CLU_658671_0_0_4"/>
<dbReference type="STRING" id="1581680.BN1209_1477"/>
<evidence type="ECO:0000313" key="3">
    <source>
        <dbReference type="Proteomes" id="UP000056322"/>
    </source>
</evidence>
<feature type="chain" id="PRO_5002117198" evidence="1">
    <location>
        <begin position="23"/>
        <end position="393"/>
    </location>
</feature>
<dbReference type="SUPFAM" id="SSF50939">
    <property type="entry name" value="Sialidases"/>
    <property type="match status" value="1"/>
</dbReference>
<feature type="signal peptide" evidence="1">
    <location>
        <begin position="1"/>
        <end position="22"/>
    </location>
</feature>
<dbReference type="Proteomes" id="UP000056322">
    <property type="component" value="Chromosome 1"/>
</dbReference>
<dbReference type="AlphaFoldDB" id="A0A0B7J1I3"/>
<evidence type="ECO:0000313" key="2">
    <source>
        <dbReference type="EMBL" id="CEN56514.1"/>
    </source>
</evidence>